<evidence type="ECO:0000313" key="1">
    <source>
        <dbReference type="EMBL" id="GAU25377.1"/>
    </source>
</evidence>
<dbReference type="Proteomes" id="UP000242715">
    <property type="component" value="Unassembled WGS sequence"/>
</dbReference>
<dbReference type="InterPro" id="IPR036034">
    <property type="entry name" value="PDZ_sf"/>
</dbReference>
<proteinExistence type="predicted"/>
<name>A0A2Z6N8A6_TRISU</name>
<dbReference type="SUPFAM" id="SSF50156">
    <property type="entry name" value="PDZ domain-like"/>
    <property type="match status" value="1"/>
</dbReference>
<organism evidence="1 2">
    <name type="scientific">Trifolium subterraneum</name>
    <name type="common">Subterranean clover</name>
    <dbReference type="NCBI Taxonomy" id="3900"/>
    <lineage>
        <taxon>Eukaryota</taxon>
        <taxon>Viridiplantae</taxon>
        <taxon>Streptophyta</taxon>
        <taxon>Embryophyta</taxon>
        <taxon>Tracheophyta</taxon>
        <taxon>Spermatophyta</taxon>
        <taxon>Magnoliopsida</taxon>
        <taxon>eudicotyledons</taxon>
        <taxon>Gunneridae</taxon>
        <taxon>Pentapetalae</taxon>
        <taxon>rosids</taxon>
        <taxon>fabids</taxon>
        <taxon>Fabales</taxon>
        <taxon>Fabaceae</taxon>
        <taxon>Papilionoideae</taxon>
        <taxon>50 kb inversion clade</taxon>
        <taxon>NPAAA clade</taxon>
        <taxon>Hologalegina</taxon>
        <taxon>IRL clade</taxon>
        <taxon>Trifolieae</taxon>
        <taxon>Trifolium</taxon>
    </lineage>
</organism>
<protein>
    <submittedName>
        <fullName evidence="1">Uncharacterized protein</fullName>
    </submittedName>
</protein>
<sequence>MKIKKKKRIQTRDRKMKIIKSPACSAGLCCDDVITRCDGNSVGGPLELTEALWNNEGKPVELIVIRPRIGQLKLTVTVGTSPKIKRWHIPGVDFLSTFLGERLARERNVVSECIGIIGACIDEDA</sequence>
<dbReference type="AlphaFoldDB" id="A0A2Z6N8A6"/>
<dbReference type="OrthoDB" id="4217619at2759"/>
<keyword evidence="2" id="KW-1185">Reference proteome</keyword>
<gene>
    <name evidence="1" type="ORF">TSUD_70300</name>
</gene>
<dbReference type="Gene3D" id="2.30.42.10">
    <property type="match status" value="1"/>
</dbReference>
<reference evidence="2" key="1">
    <citation type="journal article" date="2017" name="Front. Plant Sci.">
        <title>Climate Clever Clovers: New Paradigm to Reduce the Environmental Footprint of Ruminants by Breeding Low Methanogenic Forages Utilizing Haplotype Variation.</title>
        <authorList>
            <person name="Kaur P."/>
            <person name="Appels R."/>
            <person name="Bayer P.E."/>
            <person name="Keeble-Gagnere G."/>
            <person name="Wang J."/>
            <person name="Hirakawa H."/>
            <person name="Shirasawa K."/>
            <person name="Vercoe P."/>
            <person name="Stefanova K."/>
            <person name="Durmic Z."/>
            <person name="Nichols P."/>
            <person name="Revell C."/>
            <person name="Isobe S.N."/>
            <person name="Edwards D."/>
            <person name="Erskine W."/>
        </authorList>
    </citation>
    <scope>NUCLEOTIDE SEQUENCE [LARGE SCALE GENOMIC DNA]</scope>
    <source>
        <strain evidence="2">cv. Daliak</strain>
    </source>
</reference>
<evidence type="ECO:0000313" key="2">
    <source>
        <dbReference type="Proteomes" id="UP000242715"/>
    </source>
</evidence>
<accession>A0A2Z6N8A6</accession>
<dbReference type="EMBL" id="DF973311">
    <property type="protein sequence ID" value="GAU25377.1"/>
    <property type="molecule type" value="Genomic_DNA"/>
</dbReference>